<name>A0A4R1CGD6_9ACTN</name>
<dbReference type="OrthoDB" id="3785371at2"/>
<accession>A0A4R1CGD6</accession>
<keyword evidence="1" id="KW-0732">Signal</keyword>
<evidence type="ECO:0000313" key="2">
    <source>
        <dbReference type="EMBL" id="TCJ29981.1"/>
    </source>
</evidence>
<evidence type="ECO:0008006" key="4">
    <source>
        <dbReference type="Google" id="ProtNLM"/>
    </source>
</evidence>
<gene>
    <name evidence="2" type="ORF">EPD65_05165</name>
</gene>
<dbReference type="Proteomes" id="UP000295453">
    <property type="component" value="Unassembled WGS sequence"/>
</dbReference>
<feature type="chain" id="PRO_5020266574" description="DUF3558 domain-containing protein" evidence="1">
    <location>
        <begin position="24"/>
        <end position="208"/>
    </location>
</feature>
<proteinExistence type="predicted"/>
<sequence>MARRTRSVRSLRTVAAVTGAAFAGMLLAGCGGGSSPAPTPPKPTPLASYDGTVAHVQRVSFCTRIPKDAVADAVGTSKVTTAHYGNGERLPGTEDLSHEYGCVFADSDVIARSWVFVPPVTPARAAQLVTSARKTPGCHTTPAAKFGSPAIGTVCSSGAIRTVTYRGLFGDAWLACSIAAPTKEASEAELVARAGIWCVRVATTASSS</sequence>
<comment type="caution">
    <text evidence="2">The sequence shown here is derived from an EMBL/GenBank/DDBJ whole genome shotgun (WGS) entry which is preliminary data.</text>
</comment>
<feature type="signal peptide" evidence="1">
    <location>
        <begin position="1"/>
        <end position="23"/>
    </location>
</feature>
<dbReference type="PROSITE" id="PS51257">
    <property type="entry name" value="PROKAR_LIPOPROTEIN"/>
    <property type="match status" value="1"/>
</dbReference>
<organism evidence="2 3">
    <name type="scientific">Nocardioides jejuensis</name>
    <dbReference type="NCBI Taxonomy" id="2502782"/>
    <lineage>
        <taxon>Bacteria</taxon>
        <taxon>Bacillati</taxon>
        <taxon>Actinomycetota</taxon>
        <taxon>Actinomycetes</taxon>
        <taxon>Propionibacteriales</taxon>
        <taxon>Nocardioidaceae</taxon>
        <taxon>Nocardioides</taxon>
    </lineage>
</organism>
<evidence type="ECO:0000313" key="3">
    <source>
        <dbReference type="Proteomes" id="UP000295453"/>
    </source>
</evidence>
<evidence type="ECO:0000256" key="1">
    <source>
        <dbReference type="SAM" id="SignalP"/>
    </source>
</evidence>
<reference evidence="2 3" key="1">
    <citation type="submission" date="2019-03" db="EMBL/GenBank/DDBJ databases">
        <authorList>
            <person name="Kim M.K.M."/>
        </authorList>
    </citation>
    <scope>NUCLEOTIDE SEQUENCE [LARGE SCALE GENOMIC DNA]</scope>
    <source>
        <strain evidence="2 3">18JY15-6</strain>
    </source>
</reference>
<keyword evidence="3" id="KW-1185">Reference proteome</keyword>
<protein>
    <recommendedName>
        <fullName evidence="4">DUF3558 domain-containing protein</fullName>
    </recommendedName>
</protein>
<dbReference type="AlphaFoldDB" id="A0A4R1CGD6"/>
<dbReference type="EMBL" id="SJZJ01000006">
    <property type="protein sequence ID" value="TCJ29981.1"/>
    <property type="molecule type" value="Genomic_DNA"/>
</dbReference>
<dbReference type="RefSeq" id="WP_131582105.1">
    <property type="nucleotide sequence ID" value="NZ_SJZJ01000006.1"/>
</dbReference>